<keyword evidence="3" id="KW-0862">Zinc</keyword>
<evidence type="ECO:0000256" key="4">
    <source>
        <dbReference type="PROSITE-ProRule" id="PRU00601"/>
    </source>
</evidence>
<proteinExistence type="predicted"/>
<dbReference type="PROSITE" id="PS51270">
    <property type="entry name" value="ZF_CTCHY"/>
    <property type="match status" value="1"/>
</dbReference>
<dbReference type="PROSITE" id="PS51266">
    <property type="entry name" value="ZF_CHY"/>
    <property type="match status" value="1"/>
</dbReference>
<feature type="compositionally biased region" description="Acidic residues" evidence="5">
    <location>
        <begin position="812"/>
        <end position="829"/>
    </location>
</feature>
<feature type="compositionally biased region" description="Polar residues" evidence="5">
    <location>
        <begin position="882"/>
        <end position="898"/>
    </location>
</feature>
<gene>
    <name evidence="9" type="ORF">OOU_Y34scaffold00211g22</name>
</gene>
<evidence type="ECO:0000256" key="1">
    <source>
        <dbReference type="ARBA" id="ARBA00022723"/>
    </source>
</evidence>
<feature type="domain" description="CHY-type" evidence="7">
    <location>
        <begin position="370"/>
        <end position="437"/>
    </location>
</feature>
<dbReference type="GO" id="GO:0061630">
    <property type="term" value="F:ubiquitin protein ligase activity"/>
    <property type="evidence" value="ECO:0007669"/>
    <property type="project" value="TreeGrafter"/>
</dbReference>
<dbReference type="CDD" id="cd16464">
    <property type="entry name" value="RING-H2_Pirh2-like"/>
    <property type="match status" value="1"/>
</dbReference>
<dbReference type="SUPFAM" id="SSF161245">
    <property type="entry name" value="Zinc hairpin stack"/>
    <property type="match status" value="1"/>
</dbReference>
<feature type="region of interest" description="Disordered" evidence="5">
    <location>
        <begin position="83"/>
        <end position="104"/>
    </location>
</feature>
<dbReference type="PANTHER" id="PTHR21319:SF0">
    <property type="entry name" value="AND RING FINGER DOMAIN PROTEIN, PUTATIVE (AFU_ORTHOLOGUE AFUA_1G08900)-RELATED"/>
    <property type="match status" value="1"/>
</dbReference>
<feature type="compositionally biased region" description="Low complexity" evidence="5">
    <location>
        <begin position="151"/>
        <end position="171"/>
    </location>
</feature>
<feature type="compositionally biased region" description="Low complexity" evidence="5">
    <location>
        <begin position="188"/>
        <end position="198"/>
    </location>
</feature>
<dbReference type="Gene3D" id="3.30.40.10">
    <property type="entry name" value="Zinc/RING finger domain, C3HC4 (zinc finger)"/>
    <property type="match status" value="1"/>
</dbReference>
<organism evidence="9">
    <name type="scientific">Pyricularia oryzae (strain Y34)</name>
    <name type="common">Rice blast fungus</name>
    <name type="synonym">Magnaporthe oryzae</name>
    <dbReference type="NCBI Taxonomy" id="1143189"/>
    <lineage>
        <taxon>Eukaryota</taxon>
        <taxon>Fungi</taxon>
        <taxon>Dikarya</taxon>
        <taxon>Ascomycota</taxon>
        <taxon>Pezizomycotina</taxon>
        <taxon>Sordariomycetes</taxon>
        <taxon>Sordariomycetidae</taxon>
        <taxon>Magnaporthales</taxon>
        <taxon>Pyriculariaceae</taxon>
        <taxon>Pyricularia</taxon>
    </lineage>
</organism>
<dbReference type="Proteomes" id="UP000011086">
    <property type="component" value="Unassembled WGS sequence"/>
</dbReference>
<protein>
    <submittedName>
        <fullName evidence="9">RING finger and CHY zinc finger domain-containing protein 1</fullName>
    </submittedName>
</protein>
<dbReference type="InterPro" id="IPR008913">
    <property type="entry name" value="Znf_CHY"/>
</dbReference>
<feature type="compositionally biased region" description="Basic and acidic residues" evidence="5">
    <location>
        <begin position="859"/>
        <end position="868"/>
    </location>
</feature>
<evidence type="ECO:0000256" key="2">
    <source>
        <dbReference type="ARBA" id="ARBA00022771"/>
    </source>
</evidence>
<evidence type="ECO:0000313" key="9">
    <source>
        <dbReference type="EMBL" id="ELQ42405.1"/>
    </source>
</evidence>
<dbReference type="GO" id="GO:0005634">
    <property type="term" value="C:nucleus"/>
    <property type="evidence" value="ECO:0007669"/>
    <property type="project" value="TreeGrafter"/>
</dbReference>
<feature type="region of interest" description="Disordered" evidence="5">
    <location>
        <begin position="147"/>
        <end position="200"/>
    </location>
</feature>
<dbReference type="GO" id="GO:0006511">
    <property type="term" value="P:ubiquitin-dependent protein catabolic process"/>
    <property type="evidence" value="ECO:0007669"/>
    <property type="project" value="TreeGrafter"/>
</dbReference>
<keyword evidence="2 4" id="KW-0863">Zinc-finger</keyword>
<dbReference type="SUPFAM" id="SSF57850">
    <property type="entry name" value="RING/U-box"/>
    <property type="match status" value="1"/>
</dbReference>
<dbReference type="SMART" id="SM00184">
    <property type="entry name" value="RING"/>
    <property type="match status" value="2"/>
</dbReference>
<feature type="domain" description="RING-type" evidence="6">
    <location>
        <begin position="506"/>
        <end position="549"/>
    </location>
</feature>
<evidence type="ECO:0000259" key="7">
    <source>
        <dbReference type="PROSITE" id="PS51266"/>
    </source>
</evidence>
<dbReference type="GO" id="GO:0008270">
    <property type="term" value="F:zinc ion binding"/>
    <property type="evidence" value="ECO:0007669"/>
    <property type="project" value="UniProtKB-KW"/>
</dbReference>
<evidence type="ECO:0000259" key="6">
    <source>
        <dbReference type="PROSITE" id="PS50089"/>
    </source>
</evidence>
<dbReference type="GO" id="GO:0016567">
    <property type="term" value="P:protein ubiquitination"/>
    <property type="evidence" value="ECO:0007669"/>
    <property type="project" value="TreeGrafter"/>
</dbReference>
<evidence type="ECO:0000256" key="3">
    <source>
        <dbReference type="ARBA" id="ARBA00022833"/>
    </source>
</evidence>
<sequence length="935" mass="100811">MGAVLAGSSLLCGTTGTLTRQVAPPFWTRVLGPSEARRIRTEASAAVCSRKESPRHSSTGIDHSLVPAFLIEPVLRQARRFSRGNAAVPGPDTSGGPGIGEDNLSSTSTAIAEEIEIISSPLSPAAASGRVASASLAVANFTPPHVHPCQTTSSSSLPPTSSPLLTLPTLSDLAEPQSPSLFADDNDMSNSTNDTNNNQTWSETGLAAARAQAWAATPAAPSPSSASEDDWHRVMRLRILDVQSRDIPEKEKAAMLHRLLTENHHRLRQQKISSGAGGKGPIQIGTEGSASAEQKQGSSSYLGALKFWQLSPGEASTATKFLLTEEDIAPTFWKPKNGGGCGHSSLSDDVFGSAQSKSAAVGDGSSGDQAEQRHLGCEHYRRNVKLQCNRCSKWYTCRICHNDNEDHELPRRETKHMLCMACGYAQRASDECVKCGQLAARYYCDECKLWNDNPDVSTYHCRECGICRIGAGLGKDFVHCKECGICIAIETETSHRCRSGAMDSNCPICTEDLFTSTKQIIHINPCRHLIHKRCYDEYLKSNYKCPICSKTMSNMESQFRKMDQHIADQPMPAEYRDVRAIIYCNDCEAKSQTLYHWVGMKCSICQGYNTREIKVVGAPVEMSTEAARLQEEMTGQQPPLQGSMTDAALAAASQERSESTESGLRRLTDAEEAVVRHWATTTERDGLSARAPPPFWPPSFGRGDAPEGINGDQSILDLPSRLIEATALARGPGVFGLADTPAGRLLAMGYARHLAAMDAWERHDLGGQRPAGARPVGGDGRSLAVGATVGQGERTDIDWALDWLGSIGLRSDEEDGDESEDDDSDSNGEDEYKAGNGDEGDDDDDDDDDDDIVLMGHRSPYELKENKNPKRGGKGGKKGKESSNQATTKQAHPHSQTARLPPPTGSSTPGLSDLSGGFLALLAKLFDDALFFVGG</sequence>
<dbReference type="InterPro" id="IPR013083">
    <property type="entry name" value="Znf_RING/FYVE/PHD"/>
</dbReference>
<dbReference type="InterPro" id="IPR037275">
    <property type="entry name" value="Znf_CTCHY_sf"/>
</dbReference>
<feature type="region of interest" description="Disordered" evidence="5">
    <location>
        <begin position="809"/>
        <end position="914"/>
    </location>
</feature>
<dbReference type="Pfam" id="PF13639">
    <property type="entry name" value="zf-RING_2"/>
    <property type="match status" value="1"/>
</dbReference>
<dbReference type="PANTHER" id="PTHR21319">
    <property type="entry name" value="RING FINGER AND CHY ZINC FINGER DOMAIN-CONTAINING PROTEIN 1"/>
    <property type="match status" value="1"/>
</dbReference>
<dbReference type="InterPro" id="IPR039512">
    <property type="entry name" value="RCHY1_zinc-ribbon"/>
</dbReference>
<dbReference type="EMBL" id="JH793268">
    <property type="protein sequence ID" value="ELQ42405.1"/>
    <property type="molecule type" value="Genomic_DNA"/>
</dbReference>
<keyword evidence="1" id="KW-0479">Metal-binding</keyword>
<evidence type="ECO:0000259" key="8">
    <source>
        <dbReference type="PROSITE" id="PS51270"/>
    </source>
</evidence>
<feature type="compositionally biased region" description="Acidic residues" evidence="5">
    <location>
        <begin position="838"/>
        <end position="852"/>
    </location>
</feature>
<accession>A0AA97P5L1</accession>
<feature type="compositionally biased region" description="Low complexity" evidence="5">
    <location>
        <begin position="905"/>
        <end position="914"/>
    </location>
</feature>
<dbReference type="InterPro" id="IPR037274">
    <property type="entry name" value="Znf_CHY_sf"/>
</dbReference>
<dbReference type="SUPFAM" id="SSF161219">
    <property type="entry name" value="CHY zinc finger-like"/>
    <property type="match status" value="1"/>
</dbReference>
<dbReference type="Pfam" id="PF05495">
    <property type="entry name" value="zf-CHY"/>
    <property type="match status" value="1"/>
</dbReference>
<dbReference type="PROSITE" id="PS50089">
    <property type="entry name" value="ZF_RING_2"/>
    <property type="match status" value="1"/>
</dbReference>
<dbReference type="InterPro" id="IPR017921">
    <property type="entry name" value="Znf_CTCHY"/>
</dbReference>
<dbReference type="Gene3D" id="2.20.28.10">
    <property type="match status" value="1"/>
</dbReference>
<dbReference type="InterPro" id="IPR001841">
    <property type="entry name" value="Znf_RING"/>
</dbReference>
<feature type="domain" description="CTCHY-type" evidence="8">
    <location>
        <begin position="439"/>
        <end position="505"/>
    </location>
</feature>
<feature type="region of interest" description="Disordered" evidence="5">
    <location>
        <begin position="269"/>
        <end position="291"/>
    </location>
</feature>
<name>A0AA97P5L1_PYRO3</name>
<reference evidence="9" key="1">
    <citation type="journal article" date="2012" name="PLoS Genet.">
        <title>Comparative analysis of the genomes of two field isolates of the rice blast fungus Magnaporthe oryzae.</title>
        <authorList>
            <person name="Xue M."/>
            <person name="Yang J."/>
            <person name="Li Z."/>
            <person name="Hu S."/>
            <person name="Yao N."/>
            <person name="Dean R.A."/>
            <person name="Zhao W."/>
            <person name="Shen M."/>
            <person name="Zhang H."/>
            <person name="Li C."/>
            <person name="Liu L."/>
            <person name="Cao L."/>
            <person name="Xu X."/>
            <person name="Xing Y."/>
            <person name="Hsiang T."/>
            <person name="Zhang Z."/>
            <person name="Xu J.R."/>
            <person name="Peng Y.L."/>
        </authorList>
    </citation>
    <scope>NUCLEOTIDE SEQUENCE</scope>
    <source>
        <strain evidence="9">Y34</strain>
    </source>
</reference>
<dbReference type="AlphaFoldDB" id="A0AA97P5L1"/>
<dbReference type="Pfam" id="PF14599">
    <property type="entry name" value="zinc_ribbon_6"/>
    <property type="match status" value="1"/>
</dbReference>
<evidence type="ECO:0000256" key="5">
    <source>
        <dbReference type="SAM" id="MobiDB-lite"/>
    </source>
</evidence>